<accession>A0A108C566</accession>
<feature type="compositionally biased region" description="Basic residues" evidence="1">
    <location>
        <begin position="22"/>
        <end position="34"/>
    </location>
</feature>
<dbReference type="Proteomes" id="UP000065504">
    <property type="component" value="Unassembled WGS sequence"/>
</dbReference>
<comment type="caution">
    <text evidence="2">The sequence shown here is derived from an EMBL/GenBank/DDBJ whole genome shotgun (WGS) entry which is preliminary data.</text>
</comment>
<evidence type="ECO:0000313" key="3">
    <source>
        <dbReference type="Proteomes" id="UP000065504"/>
    </source>
</evidence>
<evidence type="ECO:0000256" key="1">
    <source>
        <dbReference type="SAM" id="MobiDB-lite"/>
    </source>
</evidence>
<feature type="region of interest" description="Disordered" evidence="1">
    <location>
        <begin position="1"/>
        <end position="59"/>
    </location>
</feature>
<proteinExistence type="predicted"/>
<dbReference type="AlphaFoldDB" id="A0A108C566"/>
<protein>
    <submittedName>
        <fullName evidence="2">Uncharacterized protein</fullName>
    </submittedName>
</protein>
<dbReference type="EMBL" id="LPLU01000118">
    <property type="protein sequence ID" value="KWK68233.1"/>
    <property type="molecule type" value="Genomic_DNA"/>
</dbReference>
<sequence>MHSSTRIVARSMRSRSGSPRAFARRPRTPRRRPIAARAHSGARSRPPAVDRGAPDALDD</sequence>
<reference evidence="2 3" key="1">
    <citation type="submission" date="2015-11" db="EMBL/GenBank/DDBJ databases">
        <title>Expanding the genomic diversity of Burkholderia species for the development of highly accurate diagnostics.</title>
        <authorList>
            <person name="Sahl J."/>
            <person name="Keim P."/>
            <person name="Wagner D."/>
        </authorList>
    </citation>
    <scope>NUCLEOTIDE SEQUENCE [LARGE SCALE GENOMIC DNA]</scope>
    <source>
        <strain evidence="2 3">MSMB782WGS</strain>
    </source>
</reference>
<organism evidence="2 3">
    <name type="scientific">Burkholderia ubonensis</name>
    <dbReference type="NCBI Taxonomy" id="101571"/>
    <lineage>
        <taxon>Bacteria</taxon>
        <taxon>Pseudomonadati</taxon>
        <taxon>Pseudomonadota</taxon>
        <taxon>Betaproteobacteria</taxon>
        <taxon>Burkholderiales</taxon>
        <taxon>Burkholderiaceae</taxon>
        <taxon>Burkholderia</taxon>
        <taxon>Burkholderia cepacia complex</taxon>
    </lineage>
</organism>
<evidence type="ECO:0000313" key="2">
    <source>
        <dbReference type="EMBL" id="KWK68233.1"/>
    </source>
</evidence>
<name>A0A108C566_9BURK</name>
<gene>
    <name evidence="2" type="ORF">WM16_01625</name>
</gene>